<dbReference type="EMBL" id="JANPWB010000007">
    <property type="protein sequence ID" value="KAJ1174382.1"/>
    <property type="molecule type" value="Genomic_DNA"/>
</dbReference>
<name>A0AAV7TCQ6_PLEWA</name>
<feature type="compositionally biased region" description="Low complexity" evidence="2">
    <location>
        <begin position="102"/>
        <end position="114"/>
    </location>
</feature>
<keyword evidence="1" id="KW-0175">Coiled coil</keyword>
<feature type="coiled-coil region" evidence="1">
    <location>
        <begin position="6"/>
        <end position="33"/>
    </location>
</feature>
<organism evidence="3 4">
    <name type="scientific">Pleurodeles waltl</name>
    <name type="common">Iberian ribbed newt</name>
    <dbReference type="NCBI Taxonomy" id="8319"/>
    <lineage>
        <taxon>Eukaryota</taxon>
        <taxon>Metazoa</taxon>
        <taxon>Chordata</taxon>
        <taxon>Craniata</taxon>
        <taxon>Vertebrata</taxon>
        <taxon>Euteleostomi</taxon>
        <taxon>Amphibia</taxon>
        <taxon>Batrachia</taxon>
        <taxon>Caudata</taxon>
        <taxon>Salamandroidea</taxon>
        <taxon>Salamandridae</taxon>
        <taxon>Pleurodelinae</taxon>
        <taxon>Pleurodeles</taxon>
    </lineage>
</organism>
<accession>A0AAV7TCQ6</accession>
<proteinExistence type="predicted"/>
<evidence type="ECO:0000313" key="4">
    <source>
        <dbReference type="Proteomes" id="UP001066276"/>
    </source>
</evidence>
<gene>
    <name evidence="3" type="ORF">NDU88_006204</name>
</gene>
<comment type="caution">
    <text evidence="3">The sequence shown here is derived from an EMBL/GenBank/DDBJ whole genome shotgun (WGS) entry which is preliminary data.</text>
</comment>
<reference evidence="3" key="1">
    <citation type="journal article" date="2022" name="bioRxiv">
        <title>Sequencing and chromosome-scale assembly of the giantPleurodeles waltlgenome.</title>
        <authorList>
            <person name="Brown T."/>
            <person name="Elewa A."/>
            <person name="Iarovenko S."/>
            <person name="Subramanian E."/>
            <person name="Araus A.J."/>
            <person name="Petzold A."/>
            <person name="Susuki M."/>
            <person name="Suzuki K.-i.T."/>
            <person name="Hayashi T."/>
            <person name="Toyoda A."/>
            <person name="Oliveira C."/>
            <person name="Osipova E."/>
            <person name="Leigh N.D."/>
            <person name="Simon A."/>
            <person name="Yun M.H."/>
        </authorList>
    </citation>
    <scope>NUCLEOTIDE SEQUENCE</scope>
    <source>
        <strain evidence="3">20211129_DDA</strain>
        <tissue evidence="3">Liver</tissue>
    </source>
</reference>
<dbReference type="Proteomes" id="UP001066276">
    <property type="component" value="Chromosome 4_1"/>
</dbReference>
<protein>
    <submittedName>
        <fullName evidence="3">Uncharacterized protein</fullName>
    </submittedName>
</protein>
<sequence>MMRILIRHTDKKVTRLQGDIEVLEQETDDVTQKDLVKKNYEILDKIIEDYQMYLRDKKLWKVKCDDLDYKLGRIYTSARNYDNVKLPESSTTRGRDTDDTDVSSGGSISSIDSCASKESDSSIQISHDTFKSNFFVEMERLRQGTKMIRKDIRPEVVGNNGNKDIGKAGVRTRSKKD</sequence>
<dbReference type="AlphaFoldDB" id="A0AAV7TCQ6"/>
<keyword evidence="4" id="KW-1185">Reference proteome</keyword>
<evidence type="ECO:0000313" key="3">
    <source>
        <dbReference type="EMBL" id="KAJ1174382.1"/>
    </source>
</evidence>
<feature type="region of interest" description="Disordered" evidence="2">
    <location>
        <begin position="85"/>
        <end position="122"/>
    </location>
</feature>
<feature type="region of interest" description="Disordered" evidence="2">
    <location>
        <begin position="152"/>
        <end position="177"/>
    </location>
</feature>
<evidence type="ECO:0000256" key="1">
    <source>
        <dbReference type="SAM" id="Coils"/>
    </source>
</evidence>
<evidence type="ECO:0000256" key="2">
    <source>
        <dbReference type="SAM" id="MobiDB-lite"/>
    </source>
</evidence>